<protein>
    <submittedName>
        <fullName evidence="1">Uncharacterized protein</fullName>
    </submittedName>
</protein>
<dbReference type="Proteomes" id="UP000237682">
    <property type="component" value="Unassembled WGS sequence"/>
</dbReference>
<proteinExistence type="predicted"/>
<sequence>MARVTVADTRERILAASNAKRYAEAVTLAAATPSLLTCGDVEVLWRVAEAFGQTDRRSRALDAYRYILTKCSDPDIRLATLQKAAAWLSPSELGPLQTLGADASTGDGFRSIREAFARDAVTAAAEDPAKPLGAADLKLFQAMAEANGAAADALLMGNFFLHRDNFVQAEHWYRLAFARNASASSANALAVALLALKRPAEAETLLSPWQKNDDEARRTYLRITADLLSARPPASLSPGALSRMAAAVAAKRDVSLAQEFGWYAHSFKQDVTALRWFATALSWRPDDETSAYGFAVVSRSMGRRDALNDVVKAWGSRSPRIRALAQLR</sequence>
<reference evidence="1 2" key="1">
    <citation type="submission" date="2018-02" db="EMBL/GenBank/DDBJ databases">
        <title>Whole genome sequencing of endophytic bacterium.</title>
        <authorList>
            <person name="Eedara R."/>
            <person name="Podile A.R."/>
        </authorList>
    </citation>
    <scope>NUCLEOTIDE SEQUENCE [LARGE SCALE GENOMIC DNA]</scope>
    <source>
        <strain evidence="1 2">RP1T</strain>
    </source>
</reference>
<dbReference type="InterPro" id="IPR011990">
    <property type="entry name" value="TPR-like_helical_dom_sf"/>
</dbReference>
<gene>
    <name evidence="1" type="ORF">C5L14_00030</name>
</gene>
<dbReference type="Gene3D" id="1.25.40.10">
    <property type="entry name" value="Tetratricopeptide repeat domain"/>
    <property type="match status" value="1"/>
</dbReference>
<dbReference type="EMBL" id="PUEJ01000001">
    <property type="protein sequence ID" value="PRH89024.1"/>
    <property type="molecule type" value="Genomic_DNA"/>
</dbReference>
<evidence type="ECO:0000313" key="2">
    <source>
        <dbReference type="Proteomes" id="UP000237682"/>
    </source>
</evidence>
<accession>A0A2S9QI53</accession>
<name>A0A2S9QI53_9HYPH</name>
<dbReference type="AlphaFoldDB" id="A0A2S9QI53"/>
<dbReference type="SUPFAM" id="SSF48452">
    <property type="entry name" value="TPR-like"/>
    <property type="match status" value="1"/>
</dbReference>
<keyword evidence="2" id="KW-1185">Reference proteome</keyword>
<comment type="caution">
    <text evidence="1">The sequence shown here is derived from an EMBL/GenBank/DDBJ whole genome shotgun (WGS) entry which is preliminary data.</text>
</comment>
<organism evidence="1 2">
    <name type="scientific">Labrys okinawensis</name>
    <dbReference type="NCBI Taxonomy" id="346911"/>
    <lineage>
        <taxon>Bacteria</taxon>
        <taxon>Pseudomonadati</taxon>
        <taxon>Pseudomonadota</taxon>
        <taxon>Alphaproteobacteria</taxon>
        <taxon>Hyphomicrobiales</taxon>
        <taxon>Xanthobacteraceae</taxon>
        <taxon>Labrys</taxon>
    </lineage>
</organism>
<evidence type="ECO:0000313" key="1">
    <source>
        <dbReference type="EMBL" id="PRH89024.1"/>
    </source>
</evidence>